<comment type="catalytic activity">
    <reaction evidence="1 11">
        <text>5-(2-hydroxyethyl)-4-methylthiazole + ATP = 4-methyl-5-(2-phosphooxyethyl)-thiazole + ADP + H(+)</text>
        <dbReference type="Rhea" id="RHEA:24212"/>
        <dbReference type="ChEBI" id="CHEBI:15378"/>
        <dbReference type="ChEBI" id="CHEBI:17957"/>
        <dbReference type="ChEBI" id="CHEBI:30616"/>
        <dbReference type="ChEBI" id="CHEBI:58296"/>
        <dbReference type="ChEBI" id="CHEBI:456216"/>
        <dbReference type="EC" id="2.7.1.50"/>
    </reaction>
</comment>
<reference evidence="12 13" key="1">
    <citation type="submission" date="2018-06" db="EMBL/GenBank/DDBJ databases">
        <authorList>
            <consortium name="Pathogen Informatics"/>
            <person name="Doyle S."/>
        </authorList>
    </citation>
    <scope>NUCLEOTIDE SEQUENCE [LARGE SCALE GENOMIC DNA]</scope>
    <source>
        <strain evidence="12 13">NCTC10295</strain>
    </source>
</reference>
<evidence type="ECO:0000256" key="8">
    <source>
        <dbReference type="ARBA" id="ARBA00022840"/>
    </source>
</evidence>
<dbReference type="NCBIfam" id="TIGR00694">
    <property type="entry name" value="thiM"/>
    <property type="match status" value="1"/>
</dbReference>
<dbReference type="NCBIfam" id="NF006830">
    <property type="entry name" value="PRK09355.1"/>
    <property type="match status" value="1"/>
</dbReference>
<keyword evidence="5 11" id="KW-0479">Metal-binding</keyword>
<keyword evidence="6 11" id="KW-0547">Nucleotide-binding</keyword>
<feature type="binding site" evidence="11">
    <location>
        <position position="117"/>
    </location>
    <ligand>
        <name>ATP</name>
        <dbReference type="ChEBI" id="CHEBI:30616"/>
    </ligand>
</feature>
<dbReference type="PIRSF" id="PIRSF000513">
    <property type="entry name" value="Thz_kinase"/>
    <property type="match status" value="1"/>
</dbReference>
<keyword evidence="8 11" id="KW-0067">ATP-binding</keyword>
<comment type="similarity">
    <text evidence="11">Belongs to the Thz kinase family.</text>
</comment>
<dbReference type="InterPro" id="IPR000417">
    <property type="entry name" value="Hyethyz_kinase"/>
</dbReference>
<dbReference type="AlphaFoldDB" id="A0A378UHG8"/>
<protein>
    <recommendedName>
        <fullName evidence="11">Hydroxyethylthiazole kinase</fullName>
        <ecNumber evidence="11">2.7.1.50</ecNumber>
    </recommendedName>
    <alternativeName>
        <fullName evidence="11">4-methyl-5-beta-hydroxyethylthiazole kinase</fullName>
        <shortName evidence="11">TH kinase</shortName>
        <shortName evidence="11">Thz kinase</shortName>
    </alternativeName>
</protein>
<dbReference type="EMBL" id="UGQS01000002">
    <property type="protein sequence ID" value="STZ76139.1"/>
    <property type="molecule type" value="Genomic_DNA"/>
</dbReference>
<dbReference type="Gene3D" id="3.40.1190.20">
    <property type="match status" value="1"/>
</dbReference>
<keyword evidence="10 11" id="KW-0784">Thiamine biosynthesis</keyword>
<organism evidence="12 13">
    <name type="scientific">Bergeriella denitrificans</name>
    <name type="common">Neisseria denitrificans</name>
    <dbReference type="NCBI Taxonomy" id="494"/>
    <lineage>
        <taxon>Bacteria</taxon>
        <taxon>Pseudomonadati</taxon>
        <taxon>Pseudomonadota</taxon>
        <taxon>Betaproteobacteria</taxon>
        <taxon>Neisseriales</taxon>
        <taxon>Neisseriaceae</taxon>
        <taxon>Bergeriella</taxon>
    </lineage>
</organism>
<dbReference type="EC" id="2.7.1.50" evidence="11"/>
<dbReference type="GO" id="GO:0000287">
    <property type="term" value="F:magnesium ion binding"/>
    <property type="evidence" value="ECO:0007669"/>
    <property type="project" value="UniProtKB-UniRule"/>
</dbReference>
<evidence type="ECO:0000256" key="7">
    <source>
        <dbReference type="ARBA" id="ARBA00022777"/>
    </source>
</evidence>
<dbReference type="RefSeq" id="WP_066076501.1">
    <property type="nucleotide sequence ID" value="NZ_CP181246.1"/>
</dbReference>
<evidence type="ECO:0000256" key="9">
    <source>
        <dbReference type="ARBA" id="ARBA00022842"/>
    </source>
</evidence>
<evidence type="ECO:0000256" key="6">
    <source>
        <dbReference type="ARBA" id="ARBA00022741"/>
    </source>
</evidence>
<keyword evidence="13" id="KW-1185">Reference proteome</keyword>
<keyword evidence="9 11" id="KW-0460">Magnesium</keyword>
<name>A0A378UHG8_BERDE</name>
<dbReference type="PRINTS" id="PR01099">
    <property type="entry name" value="HYETHTZKNASE"/>
</dbReference>
<dbReference type="SUPFAM" id="SSF53613">
    <property type="entry name" value="Ribokinase-like"/>
    <property type="match status" value="1"/>
</dbReference>
<evidence type="ECO:0000256" key="2">
    <source>
        <dbReference type="ARBA" id="ARBA00001946"/>
    </source>
</evidence>
<dbReference type="Proteomes" id="UP000254651">
    <property type="component" value="Unassembled WGS sequence"/>
</dbReference>
<dbReference type="GO" id="GO:0004417">
    <property type="term" value="F:hydroxyethylthiazole kinase activity"/>
    <property type="evidence" value="ECO:0007669"/>
    <property type="project" value="UniProtKB-UniRule"/>
</dbReference>
<comment type="pathway">
    <text evidence="3 11">Cofactor biosynthesis; thiamine diphosphate biosynthesis; 4-methyl-5-(2-phosphoethyl)-thiazole from 5-(2-hydroxyethyl)-4-methylthiazole: step 1/1.</text>
</comment>
<comment type="cofactor">
    <cofactor evidence="2 11">
        <name>Mg(2+)</name>
        <dbReference type="ChEBI" id="CHEBI:18420"/>
    </cofactor>
</comment>
<dbReference type="UniPathway" id="UPA00060">
    <property type="reaction ID" value="UER00139"/>
</dbReference>
<dbReference type="Pfam" id="PF02110">
    <property type="entry name" value="HK"/>
    <property type="match status" value="1"/>
</dbReference>
<gene>
    <name evidence="11 12" type="primary">thiM</name>
    <name evidence="12" type="ORF">NCTC10295_00896</name>
</gene>
<feature type="binding site" evidence="11">
    <location>
        <position position="163"/>
    </location>
    <ligand>
        <name>ATP</name>
        <dbReference type="ChEBI" id="CHEBI:30616"/>
    </ligand>
</feature>
<dbReference type="HAMAP" id="MF_00228">
    <property type="entry name" value="Thz_kinase"/>
    <property type="match status" value="1"/>
</dbReference>
<evidence type="ECO:0000256" key="10">
    <source>
        <dbReference type="ARBA" id="ARBA00022977"/>
    </source>
</evidence>
<dbReference type="GO" id="GO:0005524">
    <property type="term" value="F:ATP binding"/>
    <property type="evidence" value="ECO:0007669"/>
    <property type="project" value="UniProtKB-UniRule"/>
</dbReference>
<evidence type="ECO:0000256" key="1">
    <source>
        <dbReference type="ARBA" id="ARBA00001771"/>
    </source>
</evidence>
<keyword evidence="7 11" id="KW-0418">Kinase</keyword>
<keyword evidence="4 11" id="KW-0808">Transferase</keyword>
<evidence type="ECO:0000256" key="11">
    <source>
        <dbReference type="HAMAP-Rule" id="MF_00228"/>
    </source>
</evidence>
<feature type="binding site" evidence="11">
    <location>
        <position position="190"/>
    </location>
    <ligand>
        <name>substrate</name>
    </ligand>
</feature>
<evidence type="ECO:0000256" key="5">
    <source>
        <dbReference type="ARBA" id="ARBA00022723"/>
    </source>
</evidence>
<evidence type="ECO:0000256" key="4">
    <source>
        <dbReference type="ARBA" id="ARBA00022679"/>
    </source>
</evidence>
<dbReference type="CDD" id="cd01170">
    <property type="entry name" value="THZ_kinase"/>
    <property type="match status" value="1"/>
</dbReference>
<evidence type="ECO:0000313" key="12">
    <source>
        <dbReference type="EMBL" id="STZ76139.1"/>
    </source>
</evidence>
<evidence type="ECO:0000313" key="13">
    <source>
        <dbReference type="Proteomes" id="UP000254651"/>
    </source>
</evidence>
<evidence type="ECO:0000256" key="3">
    <source>
        <dbReference type="ARBA" id="ARBA00004868"/>
    </source>
</evidence>
<dbReference type="InterPro" id="IPR029056">
    <property type="entry name" value="Ribokinase-like"/>
</dbReference>
<feature type="binding site" evidence="11">
    <location>
        <position position="41"/>
    </location>
    <ligand>
        <name>substrate</name>
    </ligand>
</feature>
<proteinExistence type="inferred from homology"/>
<comment type="function">
    <text evidence="11">Catalyzes the phosphorylation of the hydroxyl group of 4-methyl-5-beta-hydroxyethylthiazole (THZ).</text>
</comment>
<dbReference type="GO" id="GO:0009228">
    <property type="term" value="P:thiamine biosynthetic process"/>
    <property type="evidence" value="ECO:0007669"/>
    <property type="project" value="UniProtKB-KW"/>
</dbReference>
<accession>A0A378UHG8</accession>
<dbReference type="GO" id="GO:0009229">
    <property type="term" value="P:thiamine diphosphate biosynthetic process"/>
    <property type="evidence" value="ECO:0007669"/>
    <property type="project" value="UniProtKB-UniRule"/>
</dbReference>
<sequence>MKSVYLDKIRSQNPLVHTITNTVAAHFSANGLLAVGASPLMSAEPVEAECLSHISRALVINIGTLSGKDPQAMLAAGRFANRAGIPVVLDPVGVAATAYRRETVARLLDEVRFSVIRGNAGELAYLAGVGWQAKGVDAGEGDADRAEIARIVAEQYGCVAALSGATDYISDGRRAAQIANGTPMFEKITASGCLLGAICGAFAAVADGAVFEAVCEACTAYAVAGERAAAALQPSELGQFGVRLLDELGALSAETVTHQARIVYA</sequence>